<accession>A0ABR1EWL1</accession>
<keyword evidence="3" id="KW-0732">Signal</keyword>
<gene>
    <name evidence="5" type="primary">Necator_chrX.g26034</name>
    <name evidence="5" type="ORF">RB195_025868</name>
</gene>
<dbReference type="InterPro" id="IPR000742">
    <property type="entry name" value="EGF"/>
</dbReference>
<protein>
    <recommendedName>
        <fullName evidence="4">EGF-like domain-containing protein</fullName>
    </recommendedName>
</protein>
<dbReference type="Proteomes" id="UP001303046">
    <property type="component" value="Unassembled WGS sequence"/>
</dbReference>
<keyword evidence="2" id="KW-1133">Transmembrane helix</keyword>
<feature type="domain" description="EGF-like" evidence="4">
    <location>
        <begin position="75"/>
        <end position="112"/>
    </location>
</feature>
<comment type="caution">
    <text evidence="5">The sequence shown here is derived from an EMBL/GenBank/DDBJ whole genome shotgun (WGS) entry which is preliminary data.</text>
</comment>
<evidence type="ECO:0000256" key="1">
    <source>
        <dbReference type="PROSITE-ProRule" id="PRU00076"/>
    </source>
</evidence>
<feature type="transmembrane region" description="Helical" evidence="2">
    <location>
        <begin position="470"/>
        <end position="490"/>
    </location>
</feature>
<feature type="transmembrane region" description="Helical" evidence="2">
    <location>
        <begin position="382"/>
        <end position="407"/>
    </location>
</feature>
<dbReference type="PROSITE" id="PS50026">
    <property type="entry name" value="EGF_3"/>
    <property type="match status" value="1"/>
</dbReference>
<organism evidence="5 6">
    <name type="scientific">Necator americanus</name>
    <name type="common">Human hookworm</name>
    <dbReference type="NCBI Taxonomy" id="51031"/>
    <lineage>
        <taxon>Eukaryota</taxon>
        <taxon>Metazoa</taxon>
        <taxon>Ecdysozoa</taxon>
        <taxon>Nematoda</taxon>
        <taxon>Chromadorea</taxon>
        <taxon>Rhabditida</taxon>
        <taxon>Rhabditina</taxon>
        <taxon>Rhabditomorpha</taxon>
        <taxon>Strongyloidea</taxon>
        <taxon>Ancylostomatidae</taxon>
        <taxon>Bunostominae</taxon>
        <taxon>Necator</taxon>
    </lineage>
</organism>
<evidence type="ECO:0000259" key="4">
    <source>
        <dbReference type="PROSITE" id="PS50026"/>
    </source>
</evidence>
<feature type="signal peptide" evidence="3">
    <location>
        <begin position="1"/>
        <end position="23"/>
    </location>
</feature>
<evidence type="ECO:0000256" key="2">
    <source>
        <dbReference type="SAM" id="Phobius"/>
    </source>
</evidence>
<evidence type="ECO:0000313" key="6">
    <source>
        <dbReference type="Proteomes" id="UP001303046"/>
    </source>
</evidence>
<name>A0ABR1EWL1_NECAM</name>
<keyword evidence="2" id="KW-0472">Membrane</keyword>
<dbReference type="PROSITE" id="PS00022">
    <property type="entry name" value="EGF_1"/>
    <property type="match status" value="1"/>
</dbReference>
<feature type="disulfide bond" evidence="1">
    <location>
        <begin position="102"/>
        <end position="111"/>
    </location>
</feature>
<keyword evidence="6" id="KW-1185">Reference proteome</keyword>
<comment type="caution">
    <text evidence="1">Lacks conserved residue(s) required for the propagation of feature annotation.</text>
</comment>
<dbReference type="SUPFAM" id="SSF57196">
    <property type="entry name" value="EGF/Laminin"/>
    <property type="match status" value="1"/>
</dbReference>
<reference evidence="5 6" key="1">
    <citation type="submission" date="2023-08" db="EMBL/GenBank/DDBJ databases">
        <title>A Necator americanus chromosomal reference genome.</title>
        <authorList>
            <person name="Ilik V."/>
            <person name="Petrzelkova K.J."/>
            <person name="Pardy F."/>
            <person name="Fuh T."/>
            <person name="Niatou-Singa F.S."/>
            <person name="Gouil Q."/>
            <person name="Baker L."/>
            <person name="Ritchie M.E."/>
            <person name="Jex A.R."/>
            <person name="Gazzola D."/>
            <person name="Li H."/>
            <person name="Toshio Fujiwara R."/>
            <person name="Zhan B."/>
            <person name="Aroian R.V."/>
            <person name="Pafco B."/>
            <person name="Schwarz E.M."/>
        </authorList>
    </citation>
    <scope>NUCLEOTIDE SEQUENCE [LARGE SCALE GENOMIC DNA]</scope>
    <source>
        <strain evidence="5 6">Aroian</strain>
        <tissue evidence="5">Whole animal</tissue>
    </source>
</reference>
<sequence>MMRCILAPNYWIFFNFLMMLTNMERLRSYSRVTQMFRSDTTCECDVPPRMTTSTGLATIGADQLLNGVASRLIFEGPPCDSWPCWNEGECVANGTRGYSCRCLPQFVGRHCQFRKMSSDEFRVVNVPSSSNSTGYISSKEMLMNYIRNLSKPELRKLLTPVREGLLTENSVLHMNTQNFSVDHVVVPITICDLLDELGPTWKKWIHIVPDLTSFDPLNNGDETYRNIHHDEHIPEYKLLDYVHDMDKHQKRSLLNLIREGILTDECFINITDASTPERLQAPIPRIVEAMKTAEKNVLSMDCKKPLTLRIFYAKHYSSASFQNQHKADLDVRSLSAGRFTMPIWYSALFFVMTLGTFGSHIWSQVTNYTDMQDSLSLTLPTIILVISSLLIGLLLYLTIYMVGFLCCCENNFSGKGLVTADLDYSSIYIHFCELNQIEKRIYATKAIQFILLWYTMILAIYANLYELNIYPALATVLTNGFGLMLFARIAEFFRRCRRTRNGTAIAAR</sequence>
<feature type="transmembrane region" description="Helical" evidence="2">
    <location>
        <begin position="342"/>
        <end position="362"/>
    </location>
</feature>
<feature type="chain" id="PRO_5046539150" description="EGF-like domain-containing protein" evidence="3">
    <location>
        <begin position="24"/>
        <end position="508"/>
    </location>
</feature>
<keyword evidence="2" id="KW-0812">Transmembrane</keyword>
<dbReference type="SMART" id="SM00181">
    <property type="entry name" value="EGF"/>
    <property type="match status" value="1"/>
</dbReference>
<evidence type="ECO:0000313" key="5">
    <source>
        <dbReference type="EMBL" id="KAK6766231.1"/>
    </source>
</evidence>
<dbReference type="CDD" id="cd00054">
    <property type="entry name" value="EGF_CA"/>
    <property type="match status" value="1"/>
</dbReference>
<dbReference type="EMBL" id="JAVFWL010000006">
    <property type="protein sequence ID" value="KAK6766231.1"/>
    <property type="molecule type" value="Genomic_DNA"/>
</dbReference>
<keyword evidence="1" id="KW-0245">EGF-like domain</keyword>
<dbReference type="Gene3D" id="2.10.25.10">
    <property type="entry name" value="Laminin"/>
    <property type="match status" value="1"/>
</dbReference>
<keyword evidence="1" id="KW-1015">Disulfide bond</keyword>
<evidence type="ECO:0000256" key="3">
    <source>
        <dbReference type="SAM" id="SignalP"/>
    </source>
</evidence>
<proteinExistence type="predicted"/>
<feature type="transmembrane region" description="Helical" evidence="2">
    <location>
        <begin position="446"/>
        <end position="464"/>
    </location>
</feature>